<protein>
    <submittedName>
        <fullName evidence="1">Uncharacterized protein</fullName>
    </submittedName>
</protein>
<reference evidence="1 2" key="1">
    <citation type="submission" date="2019-07" db="EMBL/GenBank/DDBJ databases">
        <title>Genome sequencing of lignin-degrading bacterial isolates.</title>
        <authorList>
            <person name="Gladden J."/>
        </authorList>
    </citation>
    <scope>NUCLEOTIDE SEQUENCE [LARGE SCALE GENOMIC DNA]</scope>
    <source>
        <strain evidence="1 2">J11</strain>
    </source>
</reference>
<dbReference type="AlphaFoldDB" id="A0A562B0Q6"/>
<accession>A0A562B0Q6</accession>
<evidence type="ECO:0000313" key="2">
    <source>
        <dbReference type="Proteomes" id="UP000318141"/>
    </source>
</evidence>
<keyword evidence="2" id="KW-1185">Reference proteome</keyword>
<evidence type="ECO:0000313" key="1">
    <source>
        <dbReference type="EMBL" id="TWG78765.1"/>
    </source>
</evidence>
<name>A0A562B0Q6_9BURK</name>
<proteinExistence type="predicted"/>
<comment type="caution">
    <text evidence="1">The sequence shown here is derived from an EMBL/GenBank/DDBJ whole genome shotgun (WGS) entry which is preliminary data.</text>
</comment>
<dbReference type="Proteomes" id="UP000318141">
    <property type="component" value="Unassembled WGS sequence"/>
</dbReference>
<organism evidence="1 2">
    <name type="scientific">Cupriavidus gilardii J11</name>
    <dbReference type="NCBI Taxonomy" id="936133"/>
    <lineage>
        <taxon>Bacteria</taxon>
        <taxon>Pseudomonadati</taxon>
        <taxon>Pseudomonadota</taxon>
        <taxon>Betaproteobacteria</taxon>
        <taxon>Burkholderiales</taxon>
        <taxon>Burkholderiaceae</taxon>
        <taxon>Cupriavidus</taxon>
    </lineage>
</organism>
<gene>
    <name evidence="1" type="ORF">L602_000900000690</name>
</gene>
<dbReference type="EMBL" id="VLJN01000067">
    <property type="protein sequence ID" value="TWG78765.1"/>
    <property type="molecule type" value="Genomic_DNA"/>
</dbReference>
<sequence>MQAVLEAHDAHADRTVAQVRIARLVHRVVVDVDHVVEHPHRGADGLLELGVVEHMAAVGLLLQVGNKVHRTQVAHRDLALIGVQRDLGAQVRAVHHADMLLRAADVARILERDPRMAGLEQHAQHLAPQLHRRDLLEQLQFAARDLLFIAEVGLLEFLADLVVQVRAGGRREQRPFAVFHHALHEQVRNPVRGVHVVRAAAVVAGVLAQLEEFLDVQVPRLQVGAHRALALAALVHRHGGVVDDLQERHHALRLAVGPLDVRAQRAHVGPVVAQAAGELRQQRVFLQALVDAFEVVRNGGQVARRQLRAAGARVEQRRRRRHEVERRQQVVELDGPAFAVGLVQRQPHRHAHEERLRHLDAGFIDMQEIAVVQRLQAQVVELEVARGVQRRAQARQVEGGQLLVE</sequence>